<dbReference type="InterPro" id="IPR036850">
    <property type="entry name" value="NDK-like_dom_sf"/>
</dbReference>
<keyword evidence="19" id="KW-1185">Reference proteome</keyword>
<dbReference type="EMBL" id="CP009268">
    <property type="protein sequence ID" value="AJA51574.1"/>
    <property type="molecule type" value="Genomic_DNA"/>
</dbReference>
<feature type="domain" description="Nucleoside diphosphate kinase-like" evidence="15">
    <location>
        <begin position="1"/>
        <end position="136"/>
    </location>
</feature>
<dbReference type="GeneID" id="93073684"/>
<comment type="catalytic activity">
    <reaction evidence="12">
        <text>a ribonucleoside 5'-diphosphate + ATP = a ribonucleoside 5'-triphosphate + ADP</text>
        <dbReference type="Rhea" id="RHEA:18113"/>
        <dbReference type="ChEBI" id="CHEBI:30616"/>
        <dbReference type="ChEBI" id="CHEBI:57930"/>
        <dbReference type="ChEBI" id="CHEBI:61557"/>
        <dbReference type="ChEBI" id="CHEBI:456216"/>
        <dbReference type="EC" id="2.7.4.6"/>
    </reaction>
</comment>
<evidence type="ECO:0000256" key="6">
    <source>
        <dbReference type="ARBA" id="ARBA00022723"/>
    </source>
</evidence>
<dbReference type="InterPro" id="IPR034907">
    <property type="entry name" value="NDK-like_dom"/>
</dbReference>
<comment type="function">
    <text evidence="12">Major role in the synthesis of nucleoside triphosphates other than ATP. The ATP gamma phosphate is transferred to the NDP beta phosphate via a ping-pong mechanism, using a phosphorylated active-site intermediate.</text>
</comment>
<dbReference type="GO" id="GO:0005524">
    <property type="term" value="F:ATP binding"/>
    <property type="evidence" value="ECO:0007669"/>
    <property type="project" value="UniProtKB-UniRule"/>
</dbReference>
<keyword evidence="12" id="KW-0597">Phosphoprotein</keyword>
<keyword evidence="12" id="KW-0963">Cytoplasm</keyword>
<gene>
    <name evidence="16" type="primary">ndkA1</name>
    <name evidence="12" type="synonym">ndk</name>
    <name evidence="16" type="ORF">CLPA_c15110</name>
    <name evidence="17" type="ORF">CP6013_01666</name>
</gene>
<keyword evidence="5 12" id="KW-0808">Transferase</keyword>
<dbReference type="Proteomes" id="UP000030905">
    <property type="component" value="Chromosome"/>
</dbReference>
<dbReference type="PATRIC" id="fig|1262449.3.peg.3407"/>
<dbReference type="SMART" id="SM00562">
    <property type="entry name" value="NDK"/>
    <property type="match status" value="1"/>
</dbReference>
<evidence type="ECO:0000256" key="4">
    <source>
        <dbReference type="ARBA" id="ARBA00017632"/>
    </source>
</evidence>
<evidence type="ECO:0000256" key="13">
    <source>
        <dbReference type="PROSITE-ProRule" id="PRU00706"/>
    </source>
</evidence>
<feature type="active site" description="Pros-phosphohistidine intermediate" evidence="12">
    <location>
        <position position="115"/>
    </location>
</feature>
<reference evidence="16 19" key="1">
    <citation type="journal article" date="2015" name="Genome Announc.">
        <title>Complete Genome Sequence of the Nitrogen-Fixing and Solvent-Producing Clostridium pasteurianum DSM 525.</title>
        <authorList>
            <person name="Poehlein A."/>
            <person name="Grosse-Honebrink A."/>
            <person name="Zhang Y."/>
            <person name="Minton N.P."/>
            <person name="Daniel R."/>
        </authorList>
    </citation>
    <scope>NUCLEOTIDE SEQUENCE [LARGE SCALE GENOMIC DNA]</scope>
    <source>
        <strain evidence="16">DSM 525</strain>
        <strain evidence="19">DSM 525 / ATCC 6013</strain>
    </source>
</reference>
<dbReference type="GO" id="GO:0004550">
    <property type="term" value="F:nucleoside diphosphate kinase activity"/>
    <property type="evidence" value="ECO:0007669"/>
    <property type="project" value="UniProtKB-UniRule"/>
</dbReference>
<dbReference type="Proteomes" id="UP000028042">
    <property type="component" value="Unassembled WGS sequence"/>
</dbReference>
<evidence type="ECO:0000256" key="7">
    <source>
        <dbReference type="ARBA" id="ARBA00022741"/>
    </source>
</evidence>
<dbReference type="CDD" id="cd04413">
    <property type="entry name" value="NDPk_I"/>
    <property type="match status" value="1"/>
</dbReference>
<dbReference type="GO" id="GO:0006228">
    <property type="term" value="P:UTP biosynthetic process"/>
    <property type="evidence" value="ECO:0007669"/>
    <property type="project" value="UniProtKB-UniRule"/>
</dbReference>
<dbReference type="AlphaFoldDB" id="A0A0H3J147"/>
<dbReference type="GO" id="GO:0006183">
    <property type="term" value="P:GTP biosynthetic process"/>
    <property type="evidence" value="ECO:0007669"/>
    <property type="project" value="UniProtKB-UniRule"/>
</dbReference>
<keyword evidence="11 12" id="KW-0546">Nucleotide metabolism</keyword>
<dbReference type="EMBL" id="JPGY02000001">
    <property type="protein sequence ID" value="KRU12419.1"/>
    <property type="molecule type" value="Genomic_DNA"/>
</dbReference>
<protein>
    <recommendedName>
        <fullName evidence="4 12">Nucleoside diphosphate kinase</fullName>
        <shortName evidence="12">NDK</shortName>
        <shortName evidence="12">NDP kinase</shortName>
        <ecNumber evidence="3 12">2.7.4.6</ecNumber>
    </recommendedName>
    <alternativeName>
        <fullName evidence="12">Nucleoside-2-P kinase</fullName>
    </alternativeName>
</protein>
<evidence type="ECO:0000256" key="12">
    <source>
        <dbReference type="HAMAP-Rule" id="MF_00451"/>
    </source>
</evidence>
<feature type="binding site" evidence="12">
    <location>
        <position position="57"/>
    </location>
    <ligand>
        <name>ATP</name>
        <dbReference type="ChEBI" id="CHEBI:30616"/>
    </ligand>
</feature>
<feature type="binding site" evidence="12">
    <location>
        <position position="85"/>
    </location>
    <ligand>
        <name>ATP</name>
        <dbReference type="ChEBI" id="CHEBI:30616"/>
    </ligand>
</feature>
<dbReference type="GO" id="GO:0046872">
    <property type="term" value="F:metal ion binding"/>
    <property type="evidence" value="ECO:0007669"/>
    <property type="project" value="UniProtKB-KW"/>
</dbReference>
<comment type="catalytic activity">
    <reaction evidence="12">
        <text>a 2'-deoxyribonucleoside 5'-diphosphate + ATP = a 2'-deoxyribonucleoside 5'-triphosphate + ADP</text>
        <dbReference type="Rhea" id="RHEA:44640"/>
        <dbReference type="ChEBI" id="CHEBI:30616"/>
        <dbReference type="ChEBI" id="CHEBI:61560"/>
        <dbReference type="ChEBI" id="CHEBI:73316"/>
        <dbReference type="ChEBI" id="CHEBI:456216"/>
        <dbReference type="EC" id="2.7.4.6"/>
    </reaction>
</comment>
<organism evidence="16 19">
    <name type="scientific">Clostridium pasteurianum DSM 525 = ATCC 6013</name>
    <dbReference type="NCBI Taxonomy" id="1262449"/>
    <lineage>
        <taxon>Bacteria</taxon>
        <taxon>Bacillati</taxon>
        <taxon>Bacillota</taxon>
        <taxon>Clostridia</taxon>
        <taxon>Eubacteriales</taxon>
        <taxon>Clostridiaceae</taxon>
        <taxon>Clostridium</taxon>
    </lineage>
</organism>
<proteinExistence type="inferred from homology"/>
<evidence type="ECO:0000256" key="1">
    <source>
        <dbReference type="ARBA" id="ARBA00001946"/>
    </source>
</evidence>
<dbReference type="EC" id="2.7.4.6" evidence="3 12"/>
<comment type="subunit">
    <text evidence="12">Homotetramer.</text>
</comment>
<evidence type="ECO:0000313" key="16">
    <source>
        <dbReference type="EMBL" id="AJA51574.1"/>
    </source>
</evidence>
<evidence type="ECO:0000256" key="11">
    <source>
        <dbReference type="ARBA" id="ARBA00023080"/>
    </source>
</evidence>
<dbReference type="eggNOG" id="COG0105">
    <property type="taxonomic scope" value="Bacteria"/>
</dbReference>
<dbReference type="FunFam" id="3.30.70.141:FF:000003">
    <property type="entry name" value="Nucleoside diphosphate kinase"/>
    <property type="match status" value="1"/>
</dbReference>
<accession>A0A0H3J147</accession>
<dbReference type="PRINTS" id="PR01243">
    <property type="entry name" value="NUCDPKINASE"/>
</dbReference>
<reference evidence="17 18" key="3">
    <citation type="journal article" name="Genome Announc.">
        <title>Improved Draft Genome Sequence of Clostridium pasteurianum Strain ATCC 6013 (DSM 525) Using a Hybrid Next-Generation Sequencing Approach.</title>
        <authorList>
            <person name="Pyne M.E."/>
            <person name="Utturkar S."/>
            <person name="Brown S.D."/>
            <person name="Moo-Young M."/>
            <person name="Chung D.A."/>
            <person name="Chou C.P."/>
        </authorList>
    </citation>
    <scope>NUCLEOTIDE SEQUENCE [LARGE SCALE GENOMIC DNA]</scope>
    <source>
        <strain evidence="17 18">ATCC 6013</strain>
    </source>
</reference>
<dbReference type="Gene3D" id="3.30.70.141">
    <property type="entry name" value="Nucleoside diphosphate kinase-like domain"/>
    <property type="match status" value="1"/>
</dbReference>
<evidence type="ECO:0000256" key="9">
    <source>
        <dbReference type="ARBA" id="ARBA00022840"/>
    </source>
</evidence>
<dbReference type="KEGG" id="cpae:CPAST_c15110"/>
<evidence type="ECO:0000256" key="2">
    <source>
        <dbReference type="ARBA" id="ARBA00008142"/>
    </source>
</evidence>
<name>A0A0H3J147_CLOPA</name>
<feature type="binding site" evidence="12">
    <location>
        <position position="102"/>
    </location>
    <ligand>
        <name>ATP</name>
        <dbReference type="ChEBI" id="CHEBI:30616"/>
    </ligand>
</feature>
<keyword evidence="10 12" id="KW-0460">Magnesium</keyword>
<sequence length="137" mass="15653">MERTLVLIKPDGVKRKLIGEIVGFYERKNLNIIALKMLKASKKLAEDHYSQHRGKEYFNELIEYITESRLCAMILEGTDAIAIVRNIHGNKDPKIAAMGTIRGIYADGTTRNLVHASDNSENAKREIGIWFPEFENY</sequence>
<evidence type="ECO:0000313" key="19">
    <source>
        <dbReference type="Proteomes" id="UP000030905"/>
    </source>
</evidence>
<dbReference type="NCBIfam" id="NF001908">
    <property type="entry name" value="PRK00668.1"/>
    <property type="match status" value="1"/>
</dbReference>
<dbReference type="PROSITE" id="PS51374">
    <property type="entry name" value="NDPK_LIKE"/>
    <property type="match status" value="1"/>
</dbReference>
<dbReference type="HAMAP" id="MF_00451">
    <property type="entry name" value="NDP_kinase"/>
    <property type="match status" value="1"/>
</dbReference>
<dbReference type="KEGG" id="cpat:CLPA_c15110"/>
<keyword evidence="6 12" id="KW-0479">Metal-binding</keyword>
<feature type="binding site" evidence="12">
    <location>
        <position position="9"/>
    </location>
    <ligand>
        <name>ATP</name>
        <dbReference type="ChEBI" id="CHEBI:30616"/>
    </ligand>
</feature>
<evidence type="ECO:0000256" key="14">
    <source>
        <dbReference type="RuleBase" id="RU004011"/>
    </source>
</evidence>
<reference evidence="17" key="2">
    <citation type="submission" date="2015-10" db="EMBL/GenBank/DDBJ databases">
        <title>Improved Draft Genome Sequence of Clostridium pasteurianum Strain ATCC 6013 (DSM 525) Using a Hybrid Next-Generation Sequencing Approach.</title>
        <authorList>
            <person name="Pyne M.E."/>
            <person name="Utturkar S.M."/>
            <person name="Brown S.D."/>
            <person name="Moo-Young M."/>
            <person name="Chung D.A."/>
            <person name="Chou P.C."/>
        </authorList>
    </citation>
    <scope>NUCLEOTIDE SEQUENCE</scope>
    <source>
        <strain evidence="17">ATCC 6013</strain>
    </source>
</reference>
<evidence type="ECO:0000256" key="3">
    <source>
        <dbReference type="ARBA" id="ARBA00012966"/>
    </source>
</evidence>
<evidence type="ECO:0000256" key="8">
    <source>
        <dbReference type="ARBA" id="ARBA00022777"/>
    </source>
</evidence>
<keyword evidence="9 12" id="KW-0067">ATP-binding</keyword>
<dbReference type="RefSeq" id="WP_003447259.1">
    <property type="nucleotide sequence ID" value="NZ_ANZB01000014.1"/>
</dbReference>
<dbReference type="Pfam" id="PF00334">
    <property type="entry name" value="NDK"/>
    <property type="match status" value="1"/>
</dbReference>
<comment type="subcellular location">
    <subcellularLocation>
        <location evidence="12">Cytoplasm</location>
    </subcellularLocation>
</comment>
<evidence type="ECO:0000313" key="18">
    <source>
        <dbReference type="Proteomes" id="UP000028042"/>
    </source>
</evidence>
<dbReference type="PANTHER" id="PTHR11349">
    <property type="entry name" value="NUCLEOSIDE DIPHOSPHATE KINASE"/>
    <property type="match status" value="1"/>
</dbReference>
<dbReference type="InterPro" id="IPR001564">
    <property type="entry name" value="Nucleoside_diP_kinase"/>
</dbReference>
<comment type="caution">
    <text evidence="12 13">Lacks conserved residue(s) required for the propagation of feature annotation.</text>
</comment>
<dbReference type="GO" id="GO:0005737">
    <property type="term" value="C:cytoplasm"/>
    <property type="evidence" value="ECO:0007669"/>
    <property type="project" value="UniProtKB-SubCell"/>
</dbReference>
<evidence type="ECO:0000256" key="5">
    <source>
        <dbReference type="ARBA" id="ARBA00022679"/>
    </source>
</evidence>
<comment type="cofactor">
    <cofactor evidence="1 12">
        <name>Mg(2+)</name>
        <dbReference type="ChEBI" id="CHEBI:18420"/>
    </cofactor>
</comment>
<dbReference type="GO" id="GO:0006241">
    <property type="term" value="P:CTP biosynthetic process"/>
    <property type="evidence" value="ECO:0007669"/>
    <property type="project" value="UniProtKB-UniRule"/>
</dbReference>
<evidence type="ECO:0000256" key="10">
    <source>
        <dbReference type="ARBA" id="ARBA00022842"/>
    </source>
</evidence>
<evidence type="ECO:0000259" key="15">
    <source>
        <dbReference type="SMART" id="SM00562"/>
    </source>
</evidence>
<comment type="similarity">
    <text evidence="2 12 13 14">Belongs to the NDK family.</text>
</comment>
<keyword evidence="7 12" id="KW-0547">Nucleotide-binding</keyword>
<dbReference type="SUPFAM" id="SSF54919">
    <property type="entry name" value="Nucleoside diphosphate kinase, NDK"/>
    <property type="match status" value="1"/>
</dbReference>
<evidence type="ECO:0000313" key="17">
    <source>
        <dbReference type="EMBL" id="KRU12419.1"/>
    </source>
</evidence>
<keyword evidence="8 12" id="KW-0418">Kinase</keyword>
<feature type="binding site" evidence="12">
    <location>
        <position position="112"/>
    </location>
    <ligand>
        <name>ATP</name>
        <dbReference type="ChEBI" id="CHEBI:30616"/>
    </ligand>
</feature>